<feature type="transmembrane region" description="Helical" evidence="2">
    <location>
        <begin position="92"/>
        <end position="111"/>
    </location>
</feature>
<feature type="region of interest" description="Disordered" evidence="1">
    <location>
        <begin position="258"/>
        <end position="306"/>
    </location>
</feature>
<dbReference type="AlphaFoldDB" id="A0A9P5ZVK8"/>
<evidence type="ECO:0000256" key="1">
    <source>
        <dbReference type="SAM" id="MobiDB-lite"/>
    </source>
</evidence>
<reference evidence="4" key="1">
    <citation type="submission" date="2020-11" db="EMBL/GenBank/DDBJ databases">
        <authorList>
            <consortium name="DOE Joint Genome Institute"/>
            <person name="Ahrendt S."/>
            <person name="Riley R."/>
            <person name="Andreopoulos W."/>
            <person name="Labutti K."/>
            <person name="Pangilinan J."/>
            <person name="Ruiz-Duenas F.J."/>
            <person name="Barrasa J.M."/>
            <person name="Sanchez-Garcia M."/>
            <person name="Camarero S."/>
            <person name="Miyauchi S."/>
            <person name="Serrano A."/>
            <person name="Linde D."/>
            <person name="Babiker R."/>
            <person name="Drula E."/>
            <person name="Ayuso-Fernandez I."/>
            <person name="Pacheco R."/>
            <person name="Padilla G."/>
            <person name="Ferreira P."/>
            <person name="Barriuso J."/>
            <person name="Kellner H."/>
            <person name="Castanera R."/>
            <person name="Alfaro M."/>
            <person name="Ramirez L."/>
            <person name="Pisabarro A.G."/>
            <person name="Kuo A."/>
            <person name="Tritt A."/>
            <person name="Lipzen A."/>
            <person name="He G."/>
            <person name="Yan M."/>
            <person name="Ng V."/>
            <person name="Cullen D."/>
            <person name="Martin F."/>
            <person name="Rosso M.-N."/>
            <person name="Henrissat B."/>
            <person name="Hibbett D."/>
            <person name="Martinez A.T."/>
            <person name="Grigoriev I.V."/>
        </authorList>
    </citation>
    <scope>NUCLEOTIDE SEQUENCE</scope>
    <source>
        <strain evidence="4">ATCC 90797</strain>
    </source>
</reference>
<dbReference type="EMBL" id="MU154579">
    <property type="protein sequence ID" value="KAF9493948.1"/>
    <property type="molecule type" value="Genomic_DNA"/>
</dbReference>
<evidence type="ECO:0000313" key="4">
    <source>
        <dbReference type="EMBL" id="KAF9493948.1"/>
    </source>
</evidence>
<feature type="chain" id="PRO_5040265847" evidence="3">
    <location>
        <begin position="21"/>
        <end position="306"/>
    </location>
</feature>
<keyword evidence="5" id="KW-1185">Reference proteome</keyword>
<dbReference type="Proteomes" id="UP000807025">
    <property type="component" value="Unassembled WGS sequence"/>
</dbReference>
<gene>
    <name evidence="4" type="ORF">BDN71DRAFT_1449609</name>
</gene>
<keyword evidence="2" id="KW-1133">Transmembrane helix</keyword>
<name>A0A9P5ZVK8_PLEER</name>
<keyword evidence="2" id="KW-0472">Membrane</keyword>
<dbReference type="OrthoDB" id="3245657at2759"/>
<keyword evidence="3" id="KW-0732">Signal</keyword>
<keyword evidence="2" id="KW-0812">Transmembrane</keyword>
<feature type="signal peptide" evidence="3">
    <location>
        <begin position="1"/>
        <end position="20"/>
    </location>
</feature>
<feature type="compositionally biased region" description="Low complexity" evidence="1">
    <location>
        <begin position="292"/>
        <end position="306"/>
    </location>
</feature>
<sequence length="306" mass="33405">MAILHSLILCLSLLDVVATAAIINVTHDDSPNETHGSVVISYLGLWSHQQVTPCNGTDQCADPLSRTRNGTWSTSLYVQNSRLDDQPPSVMFHFYGTAVYVSCVLIPYDMLGIDANSDMLFMLDGAVTGRFAGQSPKSGNISLATVLAYESLPKGSHTLRIQNGAAEDGKQTHNVSVLALDSITYTTEETLTPSMASNRFDSFYQEQRRKHKTHVILAAVMSSLAGIGIIVISFWFCLRRTQHKPFLPTIFRHQSTSRTVTPYSKASSSHTSLRKPSPQSSQADDDAHSVLSSVPPSYHSRSSAVS</sequence>
<accession>A0A9P5ZVK8</accession>
<feature type="compositionally biased region" description="Polar residues" evidence="1">
    <location>
        <begin position="258"/>
        <end position="271"/>
    </location>
</feature>
<evidence type="ECO:0000256" key="2">
    <source>
        <dbReference type="SAM" id="Phobius"/>
    </source>
</evidence>
<proteinExistence type="predicted"/>
<evidence type="ECO:0000313" key="5">
    <source>
        <dbReference type="Proteomes" id="UP000807025"/>
    </source>
</evidence>
<organism evidence="4 5">
    <name type="scientific">Pleurotus eryngii</name>
    <name type="common">Boletus of the steppes</name>
    <dbReference type="NCBI Taxonomy" id="5323"/>
    <lineage>
        <taxon>Eukaryota</taxon>
        <taxon>Fungi</taxon>
        <taxon>Dikarya</taxon>
        <taxon>Basidiomycota</taxon>
        <taxon>Agaricomycotina</taxon>
        <taxon>Agaricomycetes</taxon>
        <taxon>Agaricomycetidae</taxon>
        <taxon>Agaricales</taxon>
        <taxon>Pleurotineae</taxon>
        <taxon>Pleurotaceae</taxon>
        <taxon>Pleurotus</taxon>
    </lineage>
</organism>
<comment type="caution">
    <text evidence="4">The sequence shown here is derived from an EMBL/GenBank/DDBJ whole genome shotgun (WGS) entry which is preliminary data.</text>
</comment>
<feature type="transmembrane region" description="Helical" evidence="2">
    <location>
        <begin position="215"/>
        <end position="236"/>
    </location>
</feature>
<protein>
    <submittedName>
        <fullName evidence="4">Uncharacterized protein</fullName>
    </submittedName>
</protein>
<evidence type="ECO:0000256" key="3">
    <source>
        <dbReference type="SAM" id="SignalP"/>
    </source>
</evidence>